<accession>A0A8J5I1X0</accession>
<evidence type="ECO:0000313" key="2">
    <source>
        <dbReference type="Proteomes" id="UP000709295"/>
    </source>
</evidence>
<reference evidence="1" key="1">
    <citation type="submission" date="2021-01" db="EMBL/GenBank/DDBJ databases">
        <title>Phytophthora aleatoria, a newly-described species from Pinus radiata is distinct from Phytophthora cactorum isolates based on comparative genomics.</title>
        <authorList>
            <person name="Mcdougal R."/>
            <person name="Panda P."/>
            <person name="Williams N."/>
            <person name="Studholme D.J."/>
        </authorList>
    </citation>
    <scope>NUCLEOTIDE SEQUENCE</scope>
    <source>
        <strain evidence="1">NZFS 4037</strain>
    </source>
</reference>
<proteinExistence type="predicted"/>
<protein>
    <submittedName>
        <fullName evidence="1">Uncharacterized protein</fullName>
    </submittedName>
</protein>
<keyword evidence="2" id="KW-1185">Reference proteome</keyword>
<dbReference type="AlphaFoldDB" id="A0A8J5I1X0"/>
<sequence>MWLTKLIPFRVVFAVIGFVTSMGRATKVFEPGKGYGLHVATGEGTIHEVTVLYCESCWMEIGPSVESAARTRDQQHMRLNYFICKYDCRMKRMLWLAAGDASARHIHEQRRSAAKLDRVFVISQNLRLSQPSRSPRNTL</sequence>
<dbReference type="EMBL" id="JAENGY010003508">
    <property type="protein sequence ID" value="KAG6941666.1"/>
    <property type="molecule type" value="Genomic_DNA"/>
</dbReference>
<name>A0A8J5I1X0_9STRA</name>
<dbReference type="Proteomes" id="UP000709295">
    <property type="component" value="Unassembled WGS sequence"/>
</dbReference>
<organism evidence="1 2">
    <name type="scientific">Phytophthora aleatoria</name>
    <dbReference type="NCBI Taxonomy" id="2496075"/>
    <lineage>
        <taxon>Eukaryota</taxon>
        <taxon>Sar</taxon>
        <taxon>Stramenopiles</taxon>
        <taxon>Oomycota</taxon>
        <taxon>Peronosporomycetes</taxon>
        <taxon>Peronosporales</taxon>
        <taxon>Peronosporaceae</taxon>
        <taxon>Phytophthora</taxon>
    </lineage>
</organism>
<gene>
    <name evidence="1" type="ORF">JG688_00018552</name>
</gene>
<comment type="caution">
    <text evidence="1">The sequence shown here is derived from an EMBL/GenBank/DDBJ whole genome shotgun (WGS) entry which is preliminary data.</text>
</comment>
<evidence type="ECO:0000313" key="1">
    <source>
        <dbReference type="EMBL" id="KAG6941666.1"/>
    </source>
</evidence>